<dbReference type="PANTHER" id="PTHR30386">
    <property type="entry name" value="MEMBRANE FUSION SUBUNIT OF EMRAB-TOLC MULTIDRUG EFFLUX PUMP"/>
    <property type="match status" value="1"/>
</dbReference>
<dbReference type="Gene3D" id="1.10.287.470">
    <property type="entry name" value="Helix hairpin bin"/>
    <property type="match status" value="1"/>
</dbReference>
<dbReference type="NCBIfam" id="TIGR01843">
    <property type="entry name" value="type_I_hlyD"/>
    <property type="match status" value="1"/>
</dbReference>
<feature type="transmembrane region" description="Helical" evidence="9">
    <location>
        <begin position="19"/>
        <end position="36"/>
    </location>
</feature>
<protein>
    <recommendedName>
        <fullName evidence="9">Membrane fusion protein (MFP) family protein</fullName>
    </recommendedName>
</protein>
<evidence type="ECO:0000256" key="10">
    <source>
        <dbReference type="SAM" id="Coils"/>
    </source>
</evidence>
<evidence type="ECO:0000256" key="9">
    <source>
        <dbReference type="RuleBase" id="RU365093"/>
    </source>
</evidence>
<proteinExistence type="inferred from homology"/>
<evidence type="ECO:0000256" key="6">
    <source>
        <dbReference type="ARBA" id="ARBA00022692"/>
    </source>
</evidence>
<keyword evidence="10" id="KW-0175">Coiled coil</keyword>
<comment type="caution">
    <text evidence="13">The sequence shown here is derived from an EMBL/GenBank/DDBJ whole genome shotgun (WGS) entry which is preliminary data.</text>
</comment>
<accession>A0ABT7Y520</accession>
<dbReference type="Pfam" id="PF26002">
    <property type="entry name" value="Beta-barrel_AprE"/>
    <property type="match status" value="1"/>
</dbReference>
<dbReference type="EMBL" id="JAUEOZ010000002">
    <property type="protein sequence ID" value="MDN2483144.1"/>
    <property type="molecule type" value="Genomic_DNA"/>
</dbReference>
<evidence type="ECO:0000313" key="13">
    <source>
        <dbReference type="EMBL" id="MDN2483144.1"/>
    </source>
</evidence>
<gene>
    <name evidence="13" type="ORF">QWJ08_17505</name>
</gene>
<keyword evidence="6 9" id="KW-0812">Transmembrane</keyword>
<keyword evidence="5 9" id="KW-0997">Cell inner membrane</keyword>
<feature type="domain" description="AprE-like beta-barrel" evidence="12">
    <location>
        <begin position="331"/>
        <end position="415"/>
    </location>
</feature>
<evidence type="ECO:0000256" key="3">
    <source>
        <dbReference type="ARBA" id="ARBA00022448"/>
    </source>
</evidence>
<evidence type="ECO:0000259" key="11">
    <source>
        <dbReference type="Pfam" id="PF25994"/>
    </source>
</evidence>
<dbReference type="InterPro" id="IPR058982">
    <property type="entry name" value="Beta-barrel_AprE"/>
</dbReference>
<keyword evidence="4 9" id="KW-1003">Cell membrane</keyword>
<reference evidence="13" key="1">
    <citation type="submission" date="2024-05" db="EMBL/GenBank/DDBJ databases">
        <title>Genome Sequences of Four Agar- Degrading Marine Bacteria.</title>
        <authorList>
            <person name="Phillips E.K."/>
            <person name="Shaffer J.C."/>
            <person name="Henson M.W."/>
            <person name="Temperton B."/>
            <person name="Thrash C.J."/>
            <person name="Martin M.O."/>
        </authorList>
    </citation>
    <scope>NUCLEOTIDE SEQUENCE</scope>
    <source>
        <strain evidence="13">EKP203</strain>
    </source>
</reference>
<comment type="subcellular location">
    <subcellularLocation>
        <location evidence="1 9">Cell inner membrane</location>
        <topology evidence="1 9">Single-pass membrane protein</topology>
    </subcellularLocation>
</comment>
<evidence type="ECO:0000259" key="12">
    <source>
        <dbReference type="Pfam" id="PF26002"/>
    </source>
</evidence>
<evidence type="ECO:0000256" key="8">
    <source>
        <dbReference type="ARBA" id="ARBA00023136"/>
    </source>
</evidence>
<dbReference type="InterPro" id="IPR058781">
    <property type="entry name" value="HH_AprE-like"/>
</dbReference>
<evidence type="ECO:0000256" key="1">
    <source>
        <dbReference type="ARBA" id="ARBA00004377"/>
    </source>
</evidence>
<organism evidence="13 14">
    <name type="scientific">Vibrio agarivorans</name>
    <dbReference type="NCBI Taxonomy" id="153622"/>
    <lineage>
        <taxon>Bacteria</taxon>
        <taxon>Pseudomonadati</taxon>
        <taxon>Pseudomonadota</taxon>
        <taxon>Gammaproteobacteria</taxon>
        <taxon>Vibrionales</taxon>
        <taxon>Vibrionaceae</taxon>
        <taxon>Vibrio</taxon>
    </lineage>
</organism>
<dbReference type="PRINTS" id="PR01490">
    <property type="entry name" value="RTXTOXIND"/>
</dbReference>
<keyword evidence="14" id="KW-1185">Reference proteome</keyword>
<dbReference type="InterPro" id="IPR010129">
    <property type="entry name" value="T1SS_HlyD"/>
</dbReference>
<feature type="coiled-coil region" evidence="10">
    <location>
        <begin position="153"/>
        <end position="201"/>
    </location>
</feature>
<dbReference type="RefSeq" id="WP_289963207.1">
    <property type="nucleotide sequence ID" value="NZ_JAUEOZ010000002.1"/>
</dbReference>
<dbReference type="Pfam" id="PF25994">
    <property type="entry name" value="HH_AprE"/>
    <property type="match status" value="1"/>
</dbReference>
<keyword evidence="8 9" id="KW-0472">Membrane</keyword>
<evidence type="ECO:0000256" key="4">
    <source>
        <dbReference type="ARBA" id="ARBA00022475"/>
    </source>
</evidence>
<dbReference type="PANTHER" id="PTHR30386:SF26">
    <property type="entry name" value="TRANSPORT PROTEIN COMB"/>
    <property type="match status" value="1"/>
</dbReference>
<sequence>MSQQVAWSNYAHAQRSRKLVWIVAVLVVCIIGWASWAKLDEVIIGTGKVVPTDSVQTIQSLEGGIIRQISVVQGQTVEKGDPLVVLDNTRFKAAFEESQSQIDSLNAQQLQLRLELDSVLIDASQKRWEDQVQVDVLDFPLSAEPSQIELNAMDNYLARLAQLKVELEEAELRIVQQQQVLQDAQLNLRTQQNSVAIVKREMDMLEDVVASGAVAEVELLKLKRDMISLQGEISSTRTFIQKQQATLTESIADYRSLAQNFRSTARSEINEVESRLDQLGESQFAIKDQLNRTVMVAPVSGTIKEVFIRTQGGVAKPGEPILEIVPKNSNLIIETKINPRDIAFITNDLNAMVKFSAYDFVIYGGVEGKVVYVSADALQDEEGETFYRAHVELDPDNNTFDVIPGMQASVDILTGKKTVLQYWLKPVLRAKENALRER</sequence>
<evidence type="ECO:0000313" key="14">
    <source>
        <dbReference type="Proteomes" id="UP001169719"/>
    </source>
</evidence>
<keyword evidence="3 9" id="KW-0813">Transport</keyword>
<keyword evidence="7 9" id="KW-1133">Transmembrane helix</keyword>
<evidence type="ECO:0000256" key="2">
    <source>
        <dbReference type="ARBA" id="ARBA00009477"/>
    </source>
</evidence>
<evidence type="ECO:0000256" key="5">
    <source>
        <dbReference type="ARBA" id="ARBA00022519"/>
    </source>
</evidence>
<dbReference type="SUPFAM" id="SSF111369">
    <property type="entry name" value="HlyD-like secretion proteins"/>
    <property type="match status" value="1"/>
</dbReference>
<dbReference type="Gene3D" id="2.40.30.170">
    <property type="match status" value="1"/>
</dbReference>
<dbReference type="InterPro" id="IPR050739">
    <property type="entry name" value="MFP"/>
</dbReference>
<dbReference type="Proteomes" id="UP001169719">
    <property type="component" value="Unassembled WGS sequence"/>
</dbReference>
<evidence type="ECO:0000256" key="7">
    <source>
        <dbReference type="ARBA" id="ARBA00022989"/>
    </source>
</evidence>
<name>A0ABT7Y520_9VIBR</name>
<comment type="similarity">
    <text evidence="2 9">Belongs to the membrane fusion protein (MFP) (TC 8.A.1) family.</text>
</comment>
<feature type="domain" description="AprE-like long alpha-helical hairpin" evidence="11">
    <location>
        <begin position="158"/>
        <end position="288"/>
    </location>
</feature>
<dbReference type="Gene3D" id="2.40.50.100">
    <property type="match status" value="1"/>
</dbReference>